<evidence type="ECO:0000256" key="2">
    <source>
        <dbReference type="ARBA" id="ARBA00022679"/>
    </source>
</evidence>
<dbReference type="GO" id="GO:0003677">
    <property type="term" value="F:DNA binding"/>
    <property type="evidence" value="ECO:0007669"/>
    <property type="project" value="InterPro"/>
</dbReference>
<sequence>MDIQNLLSTNIRIANVSPLDALAIWPANIEISIFRIPIRKRDGYSLDGVQKLAKKLKTNTVKNGVVFVICYAPNEDKARPFEVAKAFADEGFTHIDNIIIEKSWLPGKRSESNLVNSHEYVFHFCNGKVWKLDRLPIQEYLKLDESISCSGNLWKVETGSLEEAYPLDLAELLIRMTDVLPGSMIFDPYMGTSASLLASLKLGHTFYGFEANQSKMKRYKKITEDFSKKEE</sequence>
<evidence type="ECO:0000259" key="3">
    <source>
        <dbReference type="Pfam" id="PF01555"/>
    </source>
</evidence>
<dbReference type="SUPFAM" id="SSF53335">
    <property type="entry name" value="S-adenosyl-L-methionine-dependent methyltransferases"/>
    <property type="match status" value="1"/>
</dbReference>
<dbReference type="Pfam" id="PF01555">
    <property type="entry name" value="N6_N4_Mtase"/>
    <property type="match status" value="1"/>
</dbReference>
<accession>A0A6J5KUH1</accession>
<dbReference type="GO" id="GO:0008170">
    <property type="term" value="F:N-methyltransferase activity"/>
    <property type="evidence" value="ECO:0007669"/>
    <property type="project" value="InterPro"/>
</dbReference>
<keyword evidence="1 4" id="KW-0489">Methyltransferase</keyword>
<proteinExistence type="predicted"/>
<dbReference type="InterPro" id="IPR029063">
    <property type="entry name" value="SAM-dependent_MTases_sf"/>
</dbReference>
<name>A0A6J5KUH1_9CAUD</name>
<feature type="domain" description="DNA methylase N-4/N-6" evidence="3">
    <location>
        <begin position="47"/>
        <end position="217"/>
    </location>
</feature>
<dbReference type="Gene3D" id="3.40.50.150">
    <property type="entry name" value="Vaccinia Virus protein VP39"/>
    <property type="match status" value="1"/>
</dbReference>
<protein>
    <submittedName>
        <fullName evidence="4">DNA methylase N-4/N-6</fullName>
    </submittedName>
</protein>
<evidence type="ECO:0000313" key="4">
    <source>
        <dbReference type="EMBL" id="CAB4124643.1"/>
    </source>
</evidence>
<dbReference type="InterPro" id="IPR002941">
    <property type="entry name" value="DNA_methylase_N4/N6"/>
</dbReference>
<dbReference type="GO" id="GO:0032259">
    <property type="term" value="P:methylation"/>
    <property type="evidence" value="ECO:0007669"/>
    <property type="project" value="UniProtKB-KW"/>
</dbReference>
<dbReference type="EMBL" id="LR796189">
    <property type="protein sequence ID" value="CAB4124643.1"/>
    <property type="molecule type" value="Genomic_DNA"/>
</dbReference>
<organism evidence="4">
    <name type="scientific">uncultured Caudovirales phage</name>
    <dbReference type="NCBI Taxonomy" id="2100421"/>
    <lineage>
        <taxon>Viruses</taxon>
        <taxon>Duplodnaviria</taxon>
        <taxon>Heunggongvirae</taxon>
        <taxon>Uroviricota</taxon>
        <taxon>Caudoviricetes</taxon>
        <taxon>Peduoviridae</taxon>
        <taxon>Maltschvirus</taxon>
        <taxon>Maltschvirus maltsch</taxon>
    </lineage>
</organism>
<reference evidence="4" key="1">
    <citation type="submission" date="2020-04" db="EMBL/GenBank/DDBJ databases">
        <authorList>
            <person name="Chiriac C."/>
            <person name="Salcher M."/>
            <person name="Ghai R."/>
            <person name="Kavagutti S V."/>
        </authorList>
    </citation>
    <scope>NUCLEOTIDE SEQUENCE</scope>
</reference>
<gene>
    <name evidence="4" type="ORF">UFOVP53_18</name>
</gene>
<evidence type="ECO:0000256" key="1">
    <source>
        <dbReference type="ARBA" id="ARBA00022603"/>
    </source>
</evidence>
<keyword evidence="2" id="KW-0808">Transferase</keyword>